<protein>
    <recommendedName>
        <fullName evidence="2">histidine kinase</fullName>
        <ecNumber evidence="2">2.7.13.3</ecNumber>
    </recommendedName>
</protein>
<dbReference type="AlphaFoldDB" id="D3FCV6"/>
<dbReference type="GO" id="GO:0016020">
    <property type="term" value="C:membrane"/>
    <property type="evidence" value="ECO:0007669"/>
    <property type="project" value="InterPro"/>
</dbReference>
<dbReference type="eggNOG" id="COG4585">
    <property type="taxonomic scope" value="Bacteria"/>
</dbReference>
<keyword evidence="8" id="KW-0902">Two-component regulatory system</keyword>
<keyword evidence="13" id="KW-1185">Reference proteome</keyword>
<feature type="transmembrane region" description="Helical" evidence="9">
    <location>
        <begin position="45"/>
        <end position="68"/>
    </location>
</feature>
<evidence type="ECO:0000256" key="2">
    <source>
        <dbReference type="ARBA" id="ARBA00012438"/>
    </source>
</evidence>
<dbReference type="RefSeq" id="WP_012934519.1">
    <property type="nucleotide sequence ID" value="NC_013739.1"/>
</dbReference>
<dbReference type="GO" id="GO:0005524">
    <property type="term" value="F:ATP binding"/>
    <property type="evidence" value="ECO:0007669"/>
    <property type="project" value="UniProtKB-KW"/>
</dbReference>
<gene>
    <name evidence="12" type="ordered locus">Cwoe_3049</name>
</gene>
<organism evidence="12 13">
    <name type="scientific">Conexibacter woesei (strain DSM 14684 / CCUG 47730 / CIP 108061 / JCM 11494 / NBRC 100937 / ID131577)</name>
    <dbReference type="NCBI Taxonomy" id="469383"/>
    <lineage>
        <taxon>Bacteria</taxon>
        <taxon>Bacillati</taxon>
        <taxon>Actinomycetota</taxon>
        <taxon>Thermoleophilia</taxon>
        <taxon>Solirubrobacterales</taxon>
        <taxon>Conexibacteraceae</taxon>
        <taxon>Conexibacter</taxon>
    </lineage>
</organism>
<feature type="transmembrane region" description="Helical" evidence="9">
    <location>
        <begin position="203"/>
        <end position="222"/>
    </location>
</feature>
<evidence type="ECO:0000256" key="1">
    <source>
        <dbReference type="ARBA" id="ARBA00000085"/>
    </source>
</evidence>
<dbReference type="GO" id="GO:0000155">
    <property type="term" value="F:phosphorelay sensor kinase activity"/>
    <property type="evidence" value="ECO:0007669"/>
    <property type="project" value="InterPro"/>
</dbReference>
<evidence type="ECO:0000256" key="5">
    <source>
        <dbReference type="ARBA" id="ARBA00022741"/>
    </source>
</evidence>
<dbReference type="InterPro" id="IPR003594">
    <property type="entry name" value="HATPase_dom"/>
</dbReference>
<comment type="catalytic activity">
    <reaction evidence="1">
        <text>ATP + protein L-histidine = ADP + protein N-phospho-L-histidine.</text>
        <dbReference type="EC" id="2.7.13.3"/>
    </reaction>
</comment>
<reference evidence="13" key="2">
    <citation type="submission" date="2010-01" db="EMBL/GenBank/DDBJ databases">
        <title>The complete genome of Conexibacter woesei DSM 14684.</title>
        <authorList>
            <consortium name="US DOE Joint Genome Institute (JGI-PGF)"/>
            <person name="Lucas S."/>
            <person name="Copeland A."/>
            <person name="Lapidus A."/>
            <person name="Glavina del Rio T."/>
            <person name="Dalin E."/>
            <person name="Tice H."/>
            <person name="Bruce D."/>
            <person name="Goodwin L."/>
            <person name="Pitluck S."/>
            <person name="Kyrpides N."/>
            <person name="Mavromatis K."/>
            <person name="Ivanova N."/>
            <person name="Mikhailova N."/>
            <person name="Chertkov O."/>
            <person name="Brettin T."/>
            <person name="Detter J.C."/>
            <person name="Han C."/>
            <person name="Larimer F."/>
            <person name="Land M."/>
            <person name="Hauser L."/>
            <person name="Markowitz V."/>
            <person name="Cheng J.-F."/>
            <person name="Hugenholtz P."/>
            <person name="Woyke T."/>
            <person name="Wu D."/>
            <person name="Pukall R."/>
            <person name="Steenblock K."/>
            <person name="Schneider S."/>
            <person name="Klenk H.-P."/>
            <person name="Eisen J.A."/>
        </authorList>
    </citation>
    <scope>NUCLEOTIDE SEQUENCE [LARGE SCALE GENOMIC DNA]</scope>
    <source>
        <strain evidence="13">DSM 14684 / CIP 108061 / JCM 11494 / NBRC 100937 / ID131577</strain>
    </source>
</reference>
<dbReference type="SUPFAM" id="SSF55874">
    <property type="entry name" value="ATPase domain of HSP90 chaperone/DNA topoisomerase II/histidine kinase"/>
    <property type="match status" value="1"/>
</dbReference>
<evidence type="ECO:0000313" key="13">
    <source>
        <dbReference type="Proteomes" id="UP000008229"/>
    </source>
</evidence>
<feature type="transmembrane region" description="Helical" evidence="9">
    <location>
        <begin position="173"/>
        <end position="191"/>
    </location>
</feature>
<dbReference type="HOGENOM" id="CLU_021898_2_0_11"/>
<dbReference type="Pfam" id="PF07730">
    <property type="entry name" value="HisKA_3"/>
    <property type="match status" value="1"/>
</dbReference>
<feature type="transmembrane region" description="Helical" evidence="9">
    <location>
        <begin position="75"/>
        <end position="92"/>
    </location>
</feature>
<feature type="transmembrane region" description="Helical" evidence="9">
    <location>
        <begin position="133"/>
        <end position="153"/>
    </location>
</feature>
<dbReference type="KEGG" id="cwo:Cwoe_3049"/>
<evidence type="ECO:0000256" key="6">
    <source>
        <dbReference type="ARBA" id="ARBA00022777"/>
    </source>
</evidence>
<dbReference type="InterPro" id="IPR011712">
    <property type="entry name" value="Sig_transdc_His_kin_sub3_dim/P"/>
</dbReference>
<dbReference type="GO" id="GO:0046983">
    <property type="term" value="F:protein dimerization activity"/>
    <property type="evidence" value="ECO:0007669"/>
    <property type="project" value="InterPro"/>
</dbReference>
<accession>D3FCV6</accession>
<dbReference type="STRING" id="469383.Cwoe_3049"/>
<evidence type="ECO:0000259" key="10">
    <source>
        <dbReference type="Pfam" id="PF02518"/>
    </source>
</evidence>
<keyword evidence="4 12" id="KW-0808">Transferase</keyword>
<feature type="transmembrane region" description="Helical" evidence="9">
    <location>
        <begin position="98"/>
        <end position="121"/>
    </location>
</feature>
<keyword evidence="7" id="KW-0067">ATP-binding</keyword>
<keyword evidence="9" id="KW-0472">Membrane</keyword>
<dbReference type="Pfam" id="PF02518">
    <property type="entry name" value="HATPase_c"/>
    <property type="match status" value="1"/>
</dbReference>
<keyword evidence="9" id="KW-0812">Transmembrane</keyword>
<evidence type="ECO:0000256" key="7">
    <source>
        <dbReference type="ARBA" id="ARBA00022840"/>
    </source>
</evidence>
<dbReference type="Gene3D" id="1.20.5.1930">
    <property type="match status" value="1"/>
</dbReference>
<proteinExistence type="predicted"/>
<sequence length="565" mass="58585">MRAPSHVSDAGRVRSLPVTDSALLIAVAALCAAGAELALMRQAQVHWAAALFPAGALVYVAAGLIAWTRRPSSRLGFLLVVGGGVLLLSGLVNTGVEALVAVGQITRILGIAVIIHLLIGFPTGRLHAPAARLVVAGGYVVCLIFELPIRLFSPDGPLSVADRPEVVSAAIDVLRVAGALLVLATAALLVARLRRATPEQRRVLAPLSGYGIFALLIVQWGSEVSRWLFDGGGLTLSIVQLTVIALVPVAFAVAASRGGFARTADIAELGSWLGAEESARPALRQALADTLGDQSLRLLFRLPGDDGLVDDRGVPVSRPGPNGPRGLVEIELAGEPVGAIVYDAVLLDRPADVREAGRVISLALDRERLVVELRASRSRLVAAADDERRRIARDLHDGLQSRLVFLAVQAGTGADAGTVRAGIEAAIDELRDLVEGVMPTQLTERGLPAAVEDLADRLPTPIALHVAGFERRLAPDVETAAYFIVSEAIVNAVKHADGTALAVSLERSNGTLAIEVADGGVGGARAGGGNGMRGMDDRVAALGGRLAIDSAGGGTRVKAVIPCVS</sequence>
<feature type="domain" description="Histidine kinase/HSP90-like ATPase" evidence="10">
    <location>
        <begin position="478"/>
        <end position="562"/>
    </location>
</feature>
<keyword evidence="9" id="KW-1133">Transmembrane helix</keyword>
<evidence type="ECO:0000256" key="8">
    <source>
        <dbReference type="ARBA" id="ARBA00023012"/>
    </source>
</evidence>
<name>D3FCV6_CONWI</name>
<dbReference type="PANTHER" id="PTHR24421">
    <property type="entry name" value="NITRATE/NITRITE SENSOR PROTEIN NARX-RELATED"/>
    <property type="match status" value="1"/>
</dbReference>
<keyword evidence="3" id="KW-0597">Phosphoprotein</keyword>
<feature type="transmembrane region" description="Helical" evidence="9">
    <location>
        <begin position="21"/>
        <end position="39"/>
    </location>
</feature>
<dbReference type="Gene3D" id="3.30.565.10">
    <property type="entry name" value="Histidine kinase-like ATPase, C-terminal domain"/>
    <property type="match status" value="1"/>
</dbReference>
<dbReference type="EMBL" id="CP001854">
    <property type="protein sequence ID" value="ADB51468.1"/>
    <property type="molecule type" value="Genomic_DNA"/>
</dbReference>
<dbReference type="InterPro" id="IPR050482">
    <property type="entry name" value="Sensor_HK_TwoCompSys"/>
</dbReference>
<dbReference type="InterPro" id="IPR036890">
    <property type="entry name" value="HATPase_C_sf"/>
</dbReference>
<feature type="transmembrane region" description="Helical" evidence="9">
    <location>
        <begin position="234"/>
        <end position="255"/>
    </location>
</feature>
<evidence type="ECO:0000256" key="4">
    <source>
        <dbReference type="ARBA" id="ARBA00022679"/>
    </source>
</evidence>
<keyword evidence="5" id="KW-0547">Nucleotide-binding</keyword>
<evidence type="ECO:0000256" key="3">
    <source>
        <dbReference type="ARBA" id="ARBA00022553"/>
    </source>
</evidence>
<dbReference type="PANTHER" id="PTHR24421:SF10">
    <property type="entry name" value="NITRATE_NITRITE SENSOR PROTEIN NARQ"/>
    <property type="match status" value="1"/>
</dbReference>
<keyword evidence="6 12" id="KW-0418">Kinase</keyword>
<evidence type="ECO:0000256" key="9">
    <source>
        <dbReference type="SAM" id="Phobius"/>
    </source>
</evidence>
<dbReference type="Proteomes" id="UP000008229">
    <property type="component" value="Chromosome"/>
</dbReference>
<dbReference type="CDD" id="cd16917">
    <property type="entry name" value="HATPase_UhpB-NarQ-NarX-like"/>
    <property type="match status" value="1"/>
</dbReference>
<feature type="domain" description="Signal transduction histidine kinase subgroup 3 dimerisation and phosphoacceptor" evidence="11">
    <location>
        <begin position="387"/>
        <end position="436"/>
    </location>
</feature>
<reference evidence="12 13" key="1">
    <citation type="journal article" date="2010" name="Stand. Genomic Sci.">
        <title>Complete genome sequence of Conexibacter woesei type strain (ID131577).</title>
        <authorList>
            <person name="Pukall R."/>
            <person name="Lapidus A."/>
            <person name="Glavina Del Rio T."/>
            <person name="Copeland A."/>
            <person name="Tice H."/>
            <person name="Cheng J.-F."/>
            <person name="Lucas S."/>
            <person name="Chen F."/>
            <person name="Nolan M."/>
            <person name="Bruce D."/>
            <person name="Goodwin L."/>
            <person name="Pitluck S."/>
            <person name="Mavromatis K."/>
            <person name="Ivanova N."/>
            <person name="Ovchinnikova G."/>
            <person name="Pati A."/>
            <person name="Chen A."/>
            <person name="Palaniappan K."/>
            <person name="Land M."/>
            <person name="Hauser L."/>
            <person name="Chang Y.-J."/>
            <person name="Jeffries C.D."/>
            <person name="Chain P."/>
            <person name="Meincke L."/>
            <person name="Sims D."/>
            <person name="Brettin T."/>
            <person name="Detter J.C."/>
            <person name="Rohde M."/>
            <person name="Goeker M."/>
            <person name="Bristow J."/>
            <person name="Eisen J.A."/>
            <person name="Markowitz V."/>
            <person name="Kyrpides N.C."/>
            <person name="Klenk H.-P."/>
            <person name="Hugenholtz P."/>
        </authorList>
    </citation>
    <scope>NUCLEOTIDE SEQUENCE [LARGE SCALE GENOMIC DNA]</scope>
    <source>
        <strain evidence="13">DSM 14684 / CIP 108061 / JCM 11494 / NBRC 100937 / ID131577</strain>
    </source>
</reference>
<evidence type="ECO:0000259" key="11">
    <source>
        <dbReference type="Pfam" id="PF07730"/>
    </source>
</evidence>
<evidence type="ECO:0000313" key="12">
    <source>
        <dbReference type="EMBL" id="ADB51468.1"/>
    </source>
</evidence>
<dbReference type="EC" id="2.7.13.3" evidence="2"/>